<organism evidence="2">
    <name type="scientific">marine sediment metagenome</name>
    <dbReference type="NCBI Taxonomy" id="412755"/>
    <lineage>
        <taxon>unclassified sequences</taxon>
        <taxon>metagenomes</taxon>
        <taxon>ecological metagenomes</taxon>
    </lineage>
</organism>
<dbReference type="CDD" id="cd00838">
    <property type="entry name" value="MPP_superfamily"/>
    <property type="match status" value="1"/>
</dbReference>
<dbReference type="SUPFAM" id="SSF56300">
    <property type="entry name" value="Metallo-dependent phosphatases"/>
    <property type="match status" value="1"/>
</dbReference>
<dbReference type="Gene3D" id="3.60.21.10">
    <property type="match status" value="1"/>
</dbReference>
<dbReference type="GO" id="GO:0016787">
    <property type="term" value="F:hydrolase activity"/>
    <property type="evidence" value="ECO:0007669"/>
    <property type="project" value="InterPro"/>
</dbReference>
<evidence type="ECO:0000313" key="2">
    <source>
        <dbReference type="EMBL" id="KKM07481.1"/>
    </source>
</evidence>
<sequence length="174" mass="19933">MRVIAFSCVHWMTRKLQVDVYEYEPALDYAPFWQLCEIILADPPDVIVNLGDFTETFYGDNYPLPAIWKEIADTLHVIKLAGNHDRDDGHQFIDLDGVRYEHGNKLAPKMPGADRSVDEYMEELRRNTAGEKIVHGHSHEPHWGAPWPLDVGSVTFSQTYGEIIDGQGRWLRLG</sequence>
<dbReference type="Pfam" id="PF00149">
    <property type="entry name" value="Metallophos"/>
    <property type="match status" value="1"/>
</dbReference>
<reference evidence="2" key="1">
    <citation type="journal article" date="2015" name="Nature">
        <title>Complex archaea that bridge the gap between prokaryotes and eukaryotes.</title>
        <authorList>
            <person name="Spang A."/>
            <person name="Saw J.H."/>
            <person name="Jorgensen S.L."/>
            <person name="Zaremba-Niedzwiedzka K."/>
            <person name="Martijn J."/>
            <person name="Lind A.E."/>
            <person name="van Eijk R."/>
            <person name="Schleper C."/>
            <person name="Guy L."/>
            <person name="Ettema T.J."/>
        </authorList>
    </citation>
    <scope>NUCLEOTIDE SEQUENCE</scope>
</reference>
<protein>
    <recommendedName>
        <fullName evidence="1">Calcineurin-like phosphoesterase domain-containing protein</fullName>
    </recommendedName>
</protein>
<dbReference type="AlphaFoldDB" id="A0A0F9JP95"/>
<comment type="caution">
    <text evidence="2">The sequence shown here is derived from an EMBL/GenBank/DDBJ whole genome shotgun (WGS) entry which is preliminary data.</text>
</comment>
<dbReference type="InterPro" id="IPR029052">
    <property type="entry name" value="Metallo-depent_PP-like"/>
</dbReference>
<proteinExistence type="predicted"/>
<evidence type="ECO:0000259" key="1">
    <source>
        <dbReference type="Pfam" id="PF00149"/>
    </source>
</evidence>
<name>A0A0F9JP95_9ZZZZ</name>
<accession>A0A0F9JP95</accession>
<dbReference type="EMBL" id="LAZR01015761">
    <property type="protein sequence ID" value="KKM07481.1"/>
    <property type="molecule type" value="Genomic_DNA"/>
</dbReference>
<dbReference type="InterPro" id="IPR004843">
    <property type="entry name" value="Calcineurin-like_PHP"/>
</dbReference>
<gene>
    <name evidence="2" type="ORF">LCGC14_1733510</name>
</gene>
<feature type="domain" description="Calcineurin-like phosphoesterase" evidence="1">
    <location>
        <begin position="1"/>
        <end position="122"/>
    </location>
</feature>